<dbReference type="Proteomes" id="UP000219331">
    <property type="component" value="Unassembled WGS sequence"/>
</dbReference>
<accession>A0A285TC15</accession>
<name>A0A285TC15_9HYPH</name>
<keyword evidence="2" id="KW-1185">Reference proteome</keyword>
<dbReference type="AlphaFoldDB" id="A0A285TC15"/>
<dbReference type="RefSeq" id="WP_097175803.1">
    <property type="nucleotide sequence ID" value="NZ_OBML01000010.1"/>
</dbReference>
<organism evidence="1 2">
    <name type="scientific">Stappia indica</name>
    <dbReference type="NCBI Taxonomy" id="538381"/>
    <lineage>
        <taxon>Bacteria</taxon>
        <taxon>Pseudomonadati</taxon>
        <taxon>Pseudomonadota</taxon>
        <taxon>Alphaproteobacteria</taxon>
        <taxon>Hyphomicrobiales</taxon>
        <taxon>Stappiaceae</taxon>
        <taxon>Stappia</taxon>
    </lineage>
</organism>
<gene>
    <name evidence="1" type="ORF">SAMN05421512_11023</name>
</gene>
<dbReference type="SUPFAM" id="SSF46689">
    <property type="entry name" value="Homeodomain-like"/>
    <property type="match status" value="1"/>
</dbReference>
<evidence type="ECO:0000313" key="1">
    <source>
        <dbReference type="EMBL" id="SOC19400.1"/>
    </source>
</evidence>
<dbReference type="InterPro" id="IPR009057">
    <property type="entry name" value="Homeodomain-like_sf"/>
</dbReference>
<evidence type="ECO:0000313" key="2">
    <source>
        <dbReference type="Proteomes" id="UP000219331"/>
    </source>
</evidence>
<dbReference type="EMBL" id="OBML01000010">
    <property type="protein sequence ID" value="SOC19400.1"/>
    <property type="molecule type" value="Genomic_DNA"/>
</dbReference>
<reference evidence="1 2" key="1">
    <citation type="submission" date="2017-08" db="EMBL/GenBank/DDBJ databases">
        <authorList>
            <person name="de Groot N.N."/>
        </authorList>
    </citation>
    <scope>NUCLEOTIDE SEQUENCE [LARGE SCALE GENOMIC DNA]</scope>
    <source>
        <strain evidence="1 2">USBA 352</strain>
    </source>
</reference>
<sequence>MATRERTSQKNRTREAILAGARALIERGEAVTVTAAAAESGISKATAYRYFSDPAVLAAEAGLAVEVRDYAEIVQGCDTPRAKVLAVSLYLFDLALAHEAAFRQFLARNLDCWLAEGGGEATRRGARRVAMYRQALSEVRPALPADRLAVLVGALSAATGTEAMIALDDVARLSPDMARQAVRETTEALLDRFLGTA</sequence>
<proteinExistence type="predicted"/>
<dbReference type="STRING" id="538381.GCA_001696535_04031"/>
<dbReference type="Gene3D" id="1.10.357.10">
    <property type="entry name" value="Tetracycline Repressor, domain 2"/>
    <property type="match status" value="1"/>
</dbReference>
<protein>
    <submittedName>
        <fullName evidence="1">Transcriptional regulator, TetR family</fullName>
    </submittedName>
</protein>